<comment type="caution">
    <text evidence="2">The sequence shown here is derived from an EMBL/GenBank/DDBJ whole genome shotgun (WGS) entry which is preliminary data.</text>
</comment>
<feature type="compositionally biased region" description="Low complexity" evidence="1">
    <location>
        <begin position="396"/>
        <end position="417"/>
    </location>
</feature>
<gene>
    <name evidence="2" type="ORF">ALTATR162_LOCUS2842</name>
</gene>
<keyword evidence="3" id="KW-1185">Reference proteome</keyword>
<feature type="region of interest" description="Disordered" evidence="1">
    <location>
        <begin position="188"/>
        <end position="275"/>
    </location>
</feature>
<evidence type="ECO:0000256" key="1">
    <source>
        <dbReference type="SAM" id="MobiDB-lite"/>
    </source>
</evidence>
<name>A0A8J2HZ86_9PLEO</name>
<feature type="compositionally biased region" description="Basic and acidic residues" evidence="1">
    <location>
        <begin position="439"/>
        <end position="452"/>
    </location>
</feature>
<accession>A0A8J2HZ86</accession>
<feature type="region of interest" description="Disordered" evidence="1">
    <location>
        <begin position="309"/>
        <end position="462"/>
    </location>
</feature>
<dbReference type="GeneID" id="67014332"/>
<dbReference type="RefSeq" id="XP_043166383.1">
    <property type="nucleotide sequence ID" value="XM_043310448.1"/>
</dbReference>
<dbReference type="AlphaFoldDB" id="A0A8J2HZ86"/>
<proteinExistence type="predicted"/>
<organism evidence="2 3">
    <name type="scientific">Alternaria atra</name>
    <dbReference type="NCBI Taxonomy" id="119953"/>
    <lineage>
        <taxon>Eukaryota</taxon>
        <taxon>Fungi</taxon>
        <taxon>Dikarya</taxon>
        <taxon>Ascomycota</taxon>
        <taxon>Pezizomycotina</taxon>
        <taxon>Dothideomycetes</taxon>
        <taxon>Pleosporomycetidae</taxon>
        <taxon>Pleosporales</taxon>
        <taxon>Pleosporineae</taxon>
        <taxon>Pleosporaceae</taxon>
        <taxon>Alternaria</taxon>
        <taxon>Alternaria sect. Ulocladioides</taxon>
    </lineage>
</organism>
<feature type="compositionally biased region" description="Low complexity" evidence="1">
    <location>
        <begin position="253"/>
        <end position="262"/>
    </location>
</feature>
<evidence type="ECO:0000313" key="2">
    <source>
        <dbReference type="EMBL" id="CAG5152610.1"/>
    </source>
</evidence>
<feature type="compositionally biased region" description="Low complexity" evidence="1">
    <location>
        <begin position="191"/>
        <end position="205"/>
    </location>
</feature>
<dbReference type="Proteomes" id="UP000676310">
    <property type="component" value="Unassembled WGS sequence"/>
</dbReference>
<sequence length="462" mass="50162">MCAEQPYYCKQSHDIPSKMEYCGERHGCFNTNTIAVRDPVCLSRLECPECPSQFGSLSGPADKRRNAKKQYIRAAQKVIEQYDWPSEEDADAFAVEWLRQALKNFDSRLAKHPGEKVPAMRQTDRDQIFENAKRQFANESLPEVLRYTRAPPAGQGANVGRRVGAVVNPRHLPFLEYYEAGYDDPGGSGIEGMSSSSSSKSPSSADRSKGKGKGKGKAAQTNRSPTPASEEDLEYHEGDHLTREAERTERGQKVAQRRAQAEAVEERRKAEQGRVQLQQPLQLTQQTRHIQGDGVRQNYVFPERYVSPESDLQVSPPVTKAAPLITPKPPATRGTTVAAGKQRAVETHTTQPRKSMTPAPSRATSSVTAGVIASRTMGTSHASQPRPPTNVTSMPTRPAAGTATAGAAKRTTAGRSTIGKTTGTPAKRGTGSTSSSSKAKNDKQDPKKDATKKPGLSRKPGA</sequence>
<feature type="compositionally biased region" description="Polar residues" evidence="1">
    <location>
        <begin position="376"/>
        <end position="395"/>
    </location>
</feature>
<evidence type="ECO:0000313" key="3">
    <source>
        <dbReference type="Proteomes" id="UP000676310"/>
    </source>
</evidence>
<dbReference type="EMBL" id="CAJRGZ010000016">
    <property type="protein sequence ID" value="CAG5152610.1"/>
    <property type="molecule type" value="Genomic_DNA"/>
</dbReference>
<protein>
    <submittedName>
        <fullName evidence="2">Uncharacterized protein</fullName>
    </submittedName>
</protein>
<feature type="compositionally biased region" description="Basic and acidic residues" evidence="1">
    <location>
        <begin position="235"/>
        <end position="252"/>
    </location>
</feature>
<reference evidence="2" key="1">
    <citation type="submission" date="2021-05" db="EMBL/GenBank/DDBJ databases">
        <authorList>
            <person name="Stam R."/>
        </authorList>
    </citation>
    <scope>NUCLEOTIDE SEQUENCE</scope>
    <source>
        <strain evidence="2">CS162</strain>
    </source>
</reference>